<evidence type="ECO:0000313" key="2">
    <source>
        <dbReference type="EMBL" id="MDW0116103.1"/>
    </source>
</evidence>
<dbReference type="GO" id="GO:0016787">
    <property type="term" value="F:hydrolase activity"/>
    <property type="evidence" value="ECO:0007669"/>
    <property type="project" value="UniProtKB-KW"/>
</dbReference>
<accession>A0AAW9AAD9</accession>
<organism evidence="2 3">
    <name type="scientific">Sporosarcina thermotolerans</name>
    <dbReference type="NCBI Taxonomy" id="633404"/>
    <lineage>
        <taxon>Bacteria</taxon>
        <taxon>Bacillati</taxon>
        <taxon>Bacillota</taxon>
        <taxon>Bacilli</taxon>
        <taxon>Bacillales</taxon>
        <taxon>Caryophanaceae</taxon>
        <taxon>Sporosarcina</taxon>
    </lineage>
</organism>
<dbReference type="Proteomes" id="UP001271648">
    <property type="component" value="Unassembled WGS sequence"/>
</dbReference>
<keyword evidence="3" id="KW-1185">Reference proteome</keyword>
<dbReference type="InterPro" id="IPR050491">
    <property type="entry name" value="AmpC-like"/>
</dbReference>
<keyword evidence="2" id="KW-0378">Hydrolase</keyword>
<reference evidence="2 3" key="1">
    <citation type="submission" date="2023-06" db="EMBL/GenBank/DDBJ databases">
        <title>Sporosarcina sp. nov., isolated from Korean traditional fermented seafood 'Jeotgal'.</title>
        <authorList>
            <person name="Yang A.I."/>
            <person name="Shin N.-R."/>
        </authorList>
    </citation>
    <scope>NUCLEOTIDE SEQUENCE [LARGE SCALE GENOMIC DNA]</scope>
    <source>
        <strain evidence="2 3">KCTC43456</strain>
    </source>
</reference>
<gene>
    <name evidence="2" type="ORF">QTL97_04090</name>
</gene>
<comment type="caution">
    <text evidence="2">The sequence shown here is derived from an EMBL/GenBank/DDBJ whole genome shotgun (WGS) entry which is preliminary data.</text>
</comment>
<dbReference type="InterPro" id="IPR012338">
    <property type="entry name" value="Beta-lactam/transpept-like"/>
</dbReference>
<dbReference type="Pfam" id="PF00144">
    <property type="entry name" value="Beta-lactamase"/>
    <property type="match status" value="1"/>
</dbReference>
<dbReference type="PANTHER" id="PTHR46825:SF9">
    <property type="entry name" value="BETA-LACTAMASE-RELATED DOMAIN-CONTAINING PROTEIN"/>
    <property type="match status" value="1"/>
</dbReference>
<sequence>MVHVIQWGEFEGYVREIMEAEKVPGVAVAISENGKVVYQKGFGIRDLETKEPITPETIFGVASITKSFTALAIMKLVEEGKLRLEDPVSKHLPNFKLKDCRFIDEITIHHLLSHTTGLGTMERLEQLSGFEEHLRYLNEAEHTYLGRPGEFICYNNDMFLLLGAVIEQITGENYQDFIRKLIIEPLEMQRTTYNLQELKGFENVTVPYVLENGKPEHCPWPMLGNYAVGGGIRSTVLDLLKYGEAYVGGLGMIVGDQYIRRMTEPVHWVSGNSYYGYALKITPDYSGVTLVEHGGGQPGVSSNFGFIPERGIAVAVLTNLSNVSADAIWLAAINTVLDLPTDQKRCVEPQYEMKNEQLQRMVGTYRSGEGAEVIISLDGDVATATIGNEVFTLRASAESTLVIESTEKPIRFFFDDENNAWALFMGLRMLVKE</sequence>
<dbReference type="EMBL" id="JAUBDJ010000002">
    <property type="protein sequence ID" value="MDW0116103.1"/>
    <property type="molecule type" value="Genomic_DNA"/>
</dbReference>
<dbReference type="Gene3D" id="3.40.710.10">
    <property type="entry name" value="DD-peptidase/beta-lactamase superfamily"/>
    <property type="match status" value="1"/>
</dbReference>
<name>A0AAW9AAD9_9BACL</name>
<evidence type="ECO:0000259" key="1">
    <source>
        <dbReference type="Pfam" id="PF00144"/>
    </source>
</evidence>
<evidence type="ECO:0000313" key="3">
    <source>
        <dbReference type="Proteomes" id="UP001271648"/>
    </source>
</evidence>
<dbReference type="AlphaFoldDB" id="A0AAW9AAD9"/>
<protein>
    <submittedName>
        <fullName evidence="2">Serine hydrolase domain-containing protein</fullName>
        <ecNumber evidence="2">3.1.1.103</ecNumber>
    </submittedName>
</protein>
<feature type="domain" description="Beta-lactamase-related" evidence="1">
    <location>
        <begin position="11"/>
        <end position="322"/>
    </location>
</feature>
<dbReference type="PANTHER" id="PTHR46825">
    <property type="entry name" value="D-ALANYL-D-ALANINE-CARBOXYPEPTIDASE/ENDOPEPTIDASE AMPH"/>
    <property type="match status" value="1"/>
</dbReference>
<dbReference type="SUPFAM" id="SSF56601">
    <property type="entry name" value="beta-lactamase/transpeptidase-like"/>
    <property type="match status" value="1"/>
</dbReference>
<dbReference type="RefSeq" id="WP_283732791.1">
    <property type="nucleotide sequence ID" value="NZ_CP125968.1"/>
</dbReference>
<proteinExistence type="predicted"/>
<dbReference type="EC" id="3.1.1.103" evidence="2"/>
<dbReference type="InterPro" id="IPR001466">
    <property type="entry name" value="Beta-lactam-related"/>
</dbReference>